<evidence type="ECO:0000256" key="2">
    <source>
        <dbReference type="ARBA" id="ARBA00022692"/>
    </source>
</evidence>
<dbReference type="GO" id="GO:0017004">
    <property type="term" value="P:cytochrome complex assembly"/>
    <property type="evidence" value="ECO:0007669"/>
    <property type="project" value="UniProtKB-KW"/>
</dbReference>
<dbReference type="EMBL" id="VSSQ01000039">
    <property type="protein sequence ID" value="MPL67890.1"/>
    <property type="molecule type" value="Genomic_DNA"/>
</dbReference>
<keyword evidence="5 6" id="KW-0472">Membrane</keyword>
<feature type="transmembrane region" description="Helical" evidence="6">
    <location>
        <begin position="378"/>
        <end position="396"/>
    </location>
</feature>
<sequence length="446" mass="49269">MDEKPAVTRETVSQGRGSLILQFFRGFVSMRTGIFILLLVMAAAFIGTFIPPGREHKFLGDVYHTWWFRLLLGLLCVNILACSARRLPALWRSTTMPQASSSVKLDSLPHYQELKIESSVESVVITAATLLTQRGFRVQTDKDGAGPLLYADRGRWAPWGTLAVHLSILVITAGALYGNFYGFDRDIALPVGSSVEITGSQYPGVAQPFSLKLNTFTTQYYDDGSVSDWVSNITVEQNGTKVLSQEVKVNQPLDYNGIMVYQFSYGTTISTQVTDAQGHLIKEADVAERGGVESQGFVIRPVRFVPDFNPAQPMASASSELRNPHVLYIIYRDGREVDWGAAKLGEEIPLSKNKGHVTFTAAQPFSGLQIKHDPGVPVVWFGFILMTVGFFISLYTKRLRIWLTVAPGQGAVIVQAGGRGNRNLFDQVVEELNNQLVSDTASRRKI</sequence>
<keyword evidence="2 6" id="KW-0812">Transmembrane</keyword>
<dbReference type="Pfam" id="PF05140">
    <property type="entry name" value="ResB"/>
    <property type="match status" value="1"/>
</dbReference>
<feature type="transmembrane region" description="Helical" evidence="6">
    <location>
        <begin position="23"/>
        <end position="46"/>
    </location>
</feature>
<dbReference type="InterPro" id="IPR007816">
    <property type="entry name" value="ResB-like_domain"/>
</dbReference>
<dbReference type="GO" id="GO:0016020">
    <property type="term" value="C:membrane"/>
    <property type="evidence" value="ECO:0007669"/>
    <property type="project" value="UniProtKB-SubCell"/>
</dbReference>
<organism evidence="8">
    <name type="scientific">bioreactor metagenome</name>
    <dbReference type="NCBI Taxonomy" id="1076179"/>
    <lineage>
        <taxon>unclassified sequences</taxon>
        <taxon>metagenomes</taxon>
        <taxon>ecological metagenomes</taxon>
    </lineage>
</organism>
<protein>
    <submittedName>
        <fullName evidence="8">Cytochrome c biogenesis protein CcsB</fullName>
    </submittedName>
</protein>
<evidence type="ECO:0000313" key="8">
    <source>
        <dbReference type="EMBL" id="MPL67890.1"/>
    </source>
</evidence>
<feature type="transmembrane region" description="Helical" evidence="6">
    <location>
        <begin position="66"/>
        <end position="84"/>
    </location>
</feature>
<evidence type="ECO:0000256" key="3">
    <source>
        <dbReference type="ARBA" id="ARBA00022748"/>
    </source>
</evidence>
<evidence type="ECO:0000256" key="5">
    <source>
        <dbReference type="ARBA" id="ARBA00023136"/>
    </source>
</evidence>
<accession>A0A644TLU2</accession>
<dbReference type="AlphaFoldDB" id="A0A644TLU2"/>
<evidence type="ECO:0000259" key="7">
    <source>
        <dbReference type="Pfam" id="PF05140"/>
    </source>
</evidence>
<evidence type="ECO:0000256" key="6">
    <source>
        <dbReference type="SAM" id="Phobius"/>
    </source>
</evidence>
<dbReference type="InterPro" id="IPR023494">
    <property type="entry name" value="Cyt_c_bgen_Ccs1/CcsB/ResB"/>
</dbReference>
<name>A0A644TLU2_9ZZZZ</name>
<feature type="domain" description="ResB-like" evidence="7">
    <location>
        <begin position="30"/>
        <end position="423"/>
    </location>
</feature>
<reference evidence="8" key="1">
    <citation type="submission" date="2019-08" db="EMBL/GenBank/DDBJ databases">
        <authorList>
            <person name="Kucharzyk K."/>
            <person name="Murdoch R.W."/>
            <person name="Higgins S."/>
            <person name="Loffler F."/>
        </authorList>
    </citation>
    <scope>NUCLEOTIDE SEQUENCE</scope>
</reference>
<dbReference type="PANTHER" id="PTHR31566">
    <property type="entry name" value="CYTOCHROME C BIOGENESIS PROTEIN CCS1, CHLOROPLASTIC"/>
    <property type="match status" value="1"/>
</dbReference>
<keyword evidence="3" id="KW-0201">Cytochrome c-type biogenesis</keyword>
<dbReference type="PANTHER" id="PTHR31566:SF0">
    <property type="entry name" value="CYTOCHROME C BIOGENESIS PROTEIN CCS1, CHLOROPLASTIC"/>
    <property type="match status" value="1"/>
</dbReference>
<evidence type="ECO:0000256" key="4">
    <source>
        <dbReference type="ARBA" id="ARBA00022989"/>
    </source>
</evidence>
<evidence type="ECO:0000256" key="1">
    <source>
        <dbReference type="ARBA" id="ARBA00004141"/>
    </source>
</evidence>
<proteinExistence type="predicted"/>
<feature type="transmembrane region" description="Helical" evidence="6">
    <location>
        <begin position="156"/>
        <end position="177"/>
    </location>
</feature>
<gene>
    <name evidence="8" type="primary">ccsB_2</name>
    <name evidence="8" type="ORF">SDC9_13593</name>
</gene>
<comment type="caution">
    <text evidence="8">The sequence shown here is derived from an EMBL/GenBank/DDBJ whole genome shotgun (WGS) entry which is preliminary data.</text>
</comment>
<keyword evidence="4 6" id="KW-1133">Transmembrane helix</keyword>
<comment type="subcellular location">
    <subcellularLocation>
        <location evidence="1">Membrane</location>
        <topology evidence="1">Multi-pass membrane protein</topology>
    </subcellularLocation>
</comment>